<dbReference type="Proteomes" id="UP000007494">
    <property type="component" value="Chromosome IX"/>
</dbReference>
<dbReference type="InParanoid" id="F0VBP3"/>
<feature type="compositionally biased region" description="Low complexity" evidence="1">
    <location>
        <begin position="318"/>
        <end position="330"/>
    </location>
</feature>
<dbReference type="OMA" id="CTALDYC"/>
<dbReference type="RefSeq" id="XP_003881060.1">
    <property type="nucleotide sequence ID" value="XM_003881011.1"/>
</dbReference>
<evidence type="ECO:0008006" key="5">
    <source>
        <dbReference type="Google" id="ProtNLM"/>
    </source>
</evidence>
<reference evidence="4" key="3">
    <citation type="journal article" date="2012" name="PLoS Pathog.">
        <title>Comparative genomics of the apicomplexan parasites Toxoplasma gondii and Neospora caninum: Coccidia differing in host range and transmission strategy.</title>
        <authorList>
            <person name="Reid A.J."/>
            <person name="Vermont S.J."/>
            <person name="Cotton J.A."/>
            <person name="Harris D."/>
            <person name="Hill-Cawthorne G.A."/>
            <person name="Konen-Waisman S."/>
            <person name="Latham S.M."/>
            <person name="Mourier T."/>
            <person name="Norton R."/>
            <person name="Quail M.A."/>
            <person name="Sanders M."/>
            <person name="Shanmugam D."/>
            <person name="Sohal A."/>
            <person name="Wasmuth J.D."/>
            <person name="Brunk B."/>
            <person name="Grigg M.E."/>
            <person name="Howard J.C."/>
            <person name="Parkinson J."/>
            <person name="Roos D.S."/>
            <person name="Trees A.J."/>
            <person name="Berriman M."/>
            <person name="Pain A."/>
            <person name="Wastling J.M."/>
        </authorList>
    </citation>
    <scope>NUCLEOTIDE SEQUENCE [LARGE SCALE GENOMIC DNA]</scope>
    <source>
        <strain evidence="4">Liverpool</strain>
    </source>
</reference>
<feature type="compositionally biased region" description="Acidic residues" evidence="1">
    <location>
        <begin position="222"/>
        <end position="239"/>
    </location>
</feature>
<reference evidence="3" key="4">
    <citation type="journal article" date="2015" name="PLoS ONE">
        <title>Comprehensive Evaluation of Toxoplasma gondii VEG and Neospora caninum LIV Genomes with Tachyzoite Stage Transcriptome and Proteome Defines Novel Transcript Features.</title>
        <authorList>
            <person name="Ramaprasad A."/>
            <person name="Mourier T."/>
            <person name="Naeem R."/>
            <person name="Malas T.B."/>
            <person name="Moussa E."/>
            <person name="Panigrahi A."/>
            <person name="Vermont S.J."/>
            <person name="Otto T.D."/>
            <person name="Wastling J."/>
            <person name="Pain A."/>
        </authorList>
    </citation>
    <scope>NUCLEOTIDE SEQUENCE</scope>
    <source>
        <strain evidence="3">Liverpool</strain>
    </source>
</reference>
<feature type="region of interest" description="Disordered" evidence="1">
    <location>
        <begin position="301"/>
        <end position="426"/>
    </location>
</feature>
<dbReference type="EMBL" id="LN714484">
    <property type="protein sequence ID" value="CEL68332.1"/>
    <property type="molecule type" value="Genomic_DNA"/>
</dbReference>
<reference evidence="2" key="2">
    <citation type="submission" date="2011-03" db="EMBL/GenBank/DDBJ databases">
        <title>Comparative genomics and transcriptomics of Neospora caninum and Toxoplasma gondii.</title>
        <authorList>
            <person name="Reid A.J."/>
            <person name="Sohal A."/>
            <person name="Harris D."/>
            <person name="Quail M."/>
            <person name="Sanders M."/>
            <person name="Berriman M."/>
            <person name="Wastling J.M."/>
            <person name="Pain A."/>
        </authorList>
    </citation>
    <scope>NUCLEOTIDE SEQUENCE</scope>
    <source>
        <strain evidence="2">Liverpool</strain>
    </source>
</reference>
<evidence type="ECO:0000313" key="4">
    <source>
        <dbReference type="Proteomes" id="UP000007494"/>
    </source>
</evidence>
<dbReference type="EMBL" id="FR823385">
    <property type="protein sequence ID" value="CBZ51027.1"/>
    <property type="molecule type" value="Genomic_DNA"/>
</dbReference>
<evidence type="ECO:0000256" key="1">
    <source>
        <dbReference type="SAM" id="MobiDB-lite"/>
    </source>
</evidence>
<dbReference type="eggNOG" id="ENOG502QYBS">
    <property type="taxonomic scope" value="Eukaryota"/>
</dbReference>
<gene>
    <name evidence="3" type="ORF">BN1204_041020</name>
    <name evidence="2" type="ORF">NCLIV_041020</name>
</gene>
<dbReference type="SUPFAM" id="SSF48403">
    <property type="entry name" value="Ankyrin repeat"/>
    <property type="match status" value="1"/>
</dbReference>
<organism evidence="2 4">
    <name type="scientific">Neospora caninum (strain Liverpool)</name>
    <dbReference type="NCBI Taxonomy" id="572307"/>
    <lineage>
        <taxon>Eukaryota</taxon>
        <taxon>Sar</taxon>
        <taxon>Alveolata</taxon>
        <taxon>Apicomplexa</taxon>
        <taxon>Conoidasida</taxon>
        <taxon>Coccidia</taxon>
        <taxon>Eucoccidiorida</taxon>
        <taxon>Eimeriorina</taxon>
        <taxon>Sarcocystidae</taxon>
        <taxon>Neospora</taxon>
    </lineage>
</organism>
<dbReference type="Gene3D" id="1.25.40.20">
    <property type="entry name" value="Ankyrin repeat-containing domain"/>
    <property type="match status" value="1"/>
</dbReference>
<reference evidence="2" key="1">
    <citation type="submission" date="2011-02" db="EMBL/GenBank/DDBJ databases">
        <authorList>
            <person name="Aslett M."/>
        </authorList>
    </citation>
    <scope>NUCLEOTIDE SEQUENCE</scope>
    <source>
        <strain evidence="2">Liverpool</strain>
    </source>
</reference>
<dbReference type="GeneID" id="13440013"/>
<dbReference type="InterPro" id="IPR036770">
    <property type="entry name" value="Ankyrin_rpt-contain_sf"/>
</dbReference>
<dbReference type="VEuPathDB" id="ToxoDB:NCLIV_041020"/>
<name>F0VBP3_NEOCL</name>
<dbReference type="OrthoDB" id="340620at2759"/>
<proteinExistence type="predicted"/>
<feature type="compositionally biased region" description="Basic and acidic residues" evidence="1">
    <location>
        <begin position="344"/>
        <end position="363"/>
    </location>
</feature>
<protein>
    <recommendedName>
        <fullName evidence="5">Ankyrin repeat-containing protein</fullName>
    </recommendedName>
</protein>
<feature type="region of interest" description="Disordered" evidence="1">
    <location>
        <begin position="155"/>
        <end position="239"/>
    </location>
</feature>
<feature type="compositionally biased region" description="Basic residues" evidence="1">
    <location>
        <begin position="416"/>
        <end position="426"/>
    </location>
</feature>
<sequence>MAGPDSKRMYLSIVAQNMDKIKSEKPYWNKNFVPVTASGTGTKYTMLQAAMMLDKLKVVKYLVGHPAVDVAVKSSDSKTTLMVAVIARMPCSVLEKLLERYDLRTINELDPGGCTALDYCEPNTPQYKLLQSLGCQTKKDRDASLQGFFGNAGTTAVHQRVRRKGDPKRPKEAKAEKEAEGSAPGTAAQNSPPSPRAEAASDNERSGTQQERRGSVSSEPGVSDDDCASDEEMDDPWQLVDEAEDLLYLLQTYLDKWGDDGEDGKLCQEWVGYTTKKIAKGKGKHAVEKWNDLMKSVYGEENVSRYEPKNSAKRHSNGKQSAASEAGAKSGESEDRPEDEVREETEKRTDDDTQEGEKPDPEILKNFFDPTAPPIEMKITQRKPPPPDGGPRVVGLRLNKEEARKQFADILGPRSSPKKKRNSKKN</sequence>
<evidence type="ECO:0000313" key="2">
    <source>
        <dbReference type="EMBL" id="CBZ51027.1"/>
    </source>
</evidence>
<feature type="compositionally biased region" description="Basic and acidic residues" evidence="1">
    <location>
        <begin position="167"/>
        <end position="180"/>
    </location>
</feature>
<dbReference type="AlphaFoldDB" id="F0VBP3"/>
<accession>F0VBP3</accession>
<feature type="compositionally biased region" description="Basic and acidic residues" evidence="1">
    <location>
        <begin position="398"/>
        <end position="407"/>
    </location>
</feature>
<evidence type="ECO:0000313" key="3">
    <source>
        <dbReference type="EMBL" id="CEL68332.1"/>
    </source>
</evidence>
<keyword evidence="4" id="KW-1185">Reference proteome</keyword>
<feature type="compositionally biased region" description="Basic and acidic residues" evidence="1">
    <location>
        <begin position="202"/>
        <end position="214"/>
    </location>
</feature>